<dbReference type="RefSeq" id="WP_098194735.1">
    <property type="nucleotide sequence ID" value="NZ_CP023777.1"/>
</dbReference>
<dbReference type="InterPro" id="IPR011083">
    <property type="entry name" value="Phage_tail_collar_dom"/>
</dbReference>
<organism evidence="2 3">
    <name type="scientific">Chitinophaga caeni</name>
    <dbReference type="NCBI Taxonomy" id="2029983"/>
    <lineage>
        <taxon>Bacteria</taxon>
        <taxon>Pseudomonadati</taxon>
        <taxon>Bacteroidota</taxon>
        <taxon>Chitinophagia</taxon>
        <taxon>Chitinophagales</taxon>
        <taxon>Chitinophagaceae</taxon>
        <taxon>Chitinophaga</taxon>
    </lineage>
</organism>
<gene>
    <name evidence="2" type="ORF">COR50_14990</name>
</gene>
<dbReference type="InterPro" id="IPR037053">
    <property type="entry name" value="Phage_tail_collar_dom_sf"/>
</dbReference>
<reference evidence="2 3" key="1">
    <citation type="submission" date="2017-10" db="EMBL/GenBank/DDBJ databases">
        <title>Paenichitinophaga pekingensis gen. nov., sp. nov., isolated from activated sludge.</title>
        <authorList>
            <person name="Jin D."/>
            <person name="Kong X."/>
            <person name="Deng Y."/>
            <person name="Bai Z."/>
        </authorList>
    </citation>
    <scope>NUCLEOTIDE SEQUENCE [LARGE SCALE GENOMIC DNA]</scope>
    <source>
        <strain evidence="2 3">13</strain>
    </source>
</reference>
<dbReference type="OrthoDB" id="9810174at2"/>
<dbReference type="KEGG" id="cbae:COR50_14990"/>
<evidence type="ECO:0000313" key="3">
    <source>
        <dbReference type="Proteomes" id="UP000220133"/>
    </source>
</evidence>
<proteinExistence type="predicted"/>
<keyword evidence="3" id="KW-1185">Reference proteome</keyword>
<dbReference type="Proteomes" id="UP000220133">
    <property type="component" value="Chromosome"/>
</dbReference>
<dbReference type="AlphaFoldDB" id="A0A291QWR7"/>
<sequence>MNEFIGVIIMFAGNFDMRNLVSANGSLLAIASNSALYAIFGTAYGGDGRSTFAIPDLRGRCMLSAGSNIGGSYYQLGQLGGAETVTLVTNEIPMHQHTLSNSTFRQPVTSGEGTVGNLQTGSLPASVPRIKGSGTGMLDINMYAEAAGNESAYLRAAETGIVPDLTMMGASQAHYNMAPYLALNLQVVLVGDFPARG</sequence>
<feature type="domain" description="Phage tail collar" evidence="1">
    <location>
        <begin position="6"/>
        <end position="61"/>
    </location>
</feature>
<dbReference type="Gene3D" id="3.90.1340.10">
    <property type="entry name" value="Phage tail collar domain"/>
    <property type="match status" value="1"/>
</dbReference>
<name>A0A291QWR7_9BACT</name>
<evidence type="ECO:0000259" key="1">
    <source>
        <dbReference type="Pfam" id="PF07484"/>
    </source>
</evidence>
<dbReference type="Pfam" id="PF07484">
    <property type="entry name" value="Collar"/>
    <property type="match status" value="1"/>
</dbReference>
<dbReference type="EMBL" id="CP023777">
    <property type="protein sequence ID" value="ATL48361.1"/>
    <property type="molecule type" value="Genomic_DNA"/>
</dbReference>
<protein>
    <submittedName>
        <fullName evidence="2">Phage tail protein</fullName>
    </submittedName>
</protein>
<dbReference type="SUPFAM" id="SSF88874">
    <property type="entry name" value="Receptor-binding domain of short tail fibre protein gp12"/>
    <property type="match status" value="1"/>
</dbReference>
<evidence type="ECO:0000313" key="2">
    <source>
        <dbReference type="EMBL" id="ATL48361.1"/>
    </source>
</evidence>
<accession>A0A291QWR7</accession>